<dbReference type="GO" id="GO:0000166">
    <property type="term" value="F:nucleotide binding"/>
    <property type="evidence" value="ECO:0007669"/>
    <property type="project" value="UniProtKB-KW"/>
</dbReference>
<evidence type="ECO:0000256" key="3">
    <source>
        <dbReference type="ARBA" id="ARBA00022723"/>
    </source>
</evidence>
<dbReference type="HAMAP" id="MF_01405">
    <property type="entry name" value="Non_canon_purine_NTPase"/>
    <property type="match status" value="1"/>
</dbReference>
<dbReference type="PANTHER" id="PTHR11067:SF9">
    <property type="entry name" value="INOSINE TRIPHOSPHATE PYROPHOSPHATASE"/>
    <property type="match status" value="1"/>
</dbReference>
<evidence type="ECO:0000313" key="12">
    <source>
        <dbReference type="EMBL" id="HJB39859.1"/>
    </source>
</evidence>
<comment type="function">
    <text evidence="10">Pyrophosphatase that catalyzes the hydrolysis of nucleoside triphosphates to their monophosphate derivatives, with a high preference for the non-canonical purine nucleotides XTP (xanthosine triphosphate), dITP (deoxyinosine triphosphate) and ITP. Seems to function as a house-cleaning enzyme that removes non-canonical purine nucleotides from the nucleotide pool, thus preventing their incorporation into DNA/RNA and avoiding chromosomal lesions.</text>
</comment>
<dbReference type="Pfam" id="PF01725">
    <property type="entry name" value="Ham1p_like"/>
    <property type="match status" value="1"/>
</dbReference>
<feature type="binding site" evidence="10">
    <location>
        <position position="70"/>
    </location>
    <ligand>
        <name>substrate</name>
    </ligand>
</feature>
<comment type="subunit">
    <text evidence="2 10">Homodimer.</text>
</comment>
<dbReference type="InterPro" id="IPR029001">
    <property type="entry name" value="ITPase-like_fam"/>
</dbReference>
<evidence type="ECO:0000256" key="10">
    <source>
        <dbReference type="HAMAP-Rule" id="MF_01405"/>
    </source>
</evidence>
<dbReference type="CDD" id="cd00515">
    <property type="entry name" value="HAM1"/>
    <property type="match status" value="1"/>
</dbReference>
<feature type="binding site" evidence="10">
    <location>
        <begin position="188"/>
        <end position="189"/>
    </location>
    <ligand>
        <name>substrate</name>
    </ligand>
</feature>
<dbReference type="NCBIfam" id="TIGR00042">
    <property type="entry name" value="RdgB/HAM1 family non-canonical purine NTP pyrophosphatase"/>
    <property type="match status" value="1"/>
</dbReference>
<sequence>MEWIAATNNAHKLEEMRRILGRMGHTVLSQKEAGIALEPEETGTTFAENAAIKARAIANAGGKAAIADDSGLCVDALNGAPGVYSARFCGHHGDDDANNDKLLQEMQNVPKAQRGARFVSAICVVFPDGTEAVWEGECPGSIAFEPQGTNGFGYDPLFIPVFVAKDLENKEQFTYAQLTAQQKDAISHRGAALMKMEQELPNLLNQKTNQKEQTNVNE</sequence>
<keyword evidence="7 10" id="KW-0546">Nucleotide metabolism</keyword>
<feature type="binding site" evidence="10">
    <location>
        <begin position="7"/>
        <end position="12"/>
    </location>
    <ligand>
        <name>substrate</name>
    </ligand>
</feature>
<evidence type="ECO:0000256" key="8">
    <source>
        <dbReference type="ARBA" id="ARBA00051875"/>
    </source>
</evidence>
<evidence type="ECO:0000256" key="1">
    <source>
        <dbReference type="ARBA" id="ARBA00008023"/>
    </source>
</evidence>
<keyword evidence="4 10" id="KW-0547">Nucleotide-binding</keyword>
<organism evidence="12 13">
    <name type="scientific">Candidatus Ruthenibacterium avium</name>
    <dbReference type="NCBI Taxonomy" id="2838751"/>
    <lineage>
        <taxon>Bacteria</taxon>
        <taxon>Bacillati</taxon>
        <taxon>Bacillota</taxon>
        <taxon>Clostridia</taxon>
        <taxon>Eubacteriales</taxon>
        <taxon>Oscillospiraceae</taxon>
        <taxon>Ruthenibacterium</taxon>
    </lineage>
</organism>
<dbReference type="GO" id="GO:0009117">
    <property type="term" value="P:nucleotide metabolic process"/>
    <property type="evidence" value="ECO:0007669"/>
    <property type="project" value="UniProtKB-KW"/>
</dbReference>
<evidence type="ECO:0000256" key="5">
    <source>
        <dbReference type="ARBA" id="ARBA00022801"/>
    </source>
</evidence>
<dbReference type="SUPFAM" id="SSF52972">
    <property type="entry name" value="ITPase-like"/>
    <property type="match status" value="1"/>
</dbReference>
<name>A0A9D2S1H2_9FIRM</name>
<comment type="cofactor">
    <cofactor evidence="10">
        <name>Mg(2+)</name>
        <dbReference type="ChEBI" id="CHEBI:18420"/>
    </cofactor>
    <text evidence="10">Binds 1 Mg(2+) ion per subunit.</text>
</comment>
<dbReference type="Gene3D" id="3.90.950.10">
    <property type="match status" value="1"/>
</dbReference>
<dbReference type="GO" id="GO:0035870">
    <property type="term" value="F:dITP diphosphatase activity"/>
    <property type="evidence" value="ECO:0007669"/>
    <property type="project" value="UniProtKB-UniRule"/>
</dbReference>
<evidence type="ECO:0000256" key="9">
    <source>
        <dbReference type="ARBA" id="ARBA00052017"/>
    </source>
</evidence>
<dbReference type="FunFam" id="3.90.950.10:FF:000001">
    <property type="entry name" value="dITP/XTP pyrophosphatase"/>
    <property type="match status" value="1"/>
</dbReference>
<gene>
    <name evidence="12" type="primary">rdgB</name>
    <name evidence="12" type="ORF">H9943_05625</name>
</gene>
<keyword evidence="3 10" id="KW-0479">Metal-binding</keyword>
<reference evidence="12" key="1">
    <citation type="journal article" date="2021" name="PeerJ">
        <title>Extensive microbial diversity within the chicken gut microbiome revealed by metagenomics and culture.</title>
        <authorList>
            <person name="Gilroy R."/>
            <person name="Ravi A."/>
            <person name="Getino M."/>
            <person name="Pursley I."/>
            <person name="Horton D.L."/>
            <person name="Alikhan N.F."/>
            <person name="Baker D."/>
            <person name="Gharbi K."/>
            <person name="Hall N."/>
            <person name="Watson M."/>
            <person name="Adriaenssens E.M."/>
            <person name="Foster-Nyarko E."/>
            <person name="Jarju S."/>
            <person name="Secka A."/>
            <person name="Antonio M."/>
            <person name="Oren A."/>
            <person name="Chaudhuri R.R."/>
            <person name="La Ragione R."/>
            <person name="Hildebrand F."/>
            <person name="Pallen M.J."/>
        </authorList>
    </citation>
    <scope>NUCLEOTIDE SEQUENCE</scope>
    <source>
        <strain evidence="12">ChiBcec8-14828</strain>
    </source>
</reference>
<comment type="similarity">
    <text evidence="1 10 11">Belongs to the HAM1 NTPase family.</text>
</comment>
<evidence type="ECO:0000256" key="4">
    <source>
        <dbReference type="ARBA" id="ARBA00022741"/>
    </source>
</evidence>
<reference evidence="12" key="2">
    <citation type="submission" date="2021-04" db="EMBL/GenBank/DDBJ databases">
        <authorList>
            <person name="Gilroy R."/>
        </authorList>
    </citation>
    <scope>NUCLEOTIDE SEQUENCE</scope>
    <source>
        <strain evidence="12">ChiBcec8-14828</strain>
    </source>
</reference>
<feature type="binding site" evidence="10">
    <location>
        <position position="69"/>
    </location>
    <ligand>
        <name>Mg(2+)</name>
        <dbReference type="ChEBI" id="CHEBI:18420"/>
    </ligand>
</feature>
<dbReference type="PANTHER" id="PTHR11067">
    <property type="entry name" value="INOSINE TRIPHOSPHATE PYROPHOSPHATASE/HAM1 PROTEIN"/>
    <property type="match status" value="1"/>
</dbReference>
<proteinExistence type="inferred from homology"/>
<evidence type="ECO:0000256" key="11">
    <source>
        <dbReference type="RuleBase" id="RU003781"/>
    </source>
</evidence>
<dbReference type="GO" id="GO:0005829">
    <property type="term" value="C:cytosol"/>
    <property type="evidence" value="ECO:0007669"/>
    <property type="project" value="TreeGrafter"/>
</dbReference>
<evidence type="ECO:0000256" key="6">
    <source>
        <dbReference type="ARBA" id="ARBA00022842"/>
    </source>
</evidence>
<dbReference type="GO" id="GO:0046872">
    <property type="term" value="F:metal ion binding"/>
    <property type="evidence" value="ECO:0007669"/>
    <property type="project" value="UniProtKB-KW"/>
</dbReference>
<dbReference type="GO" id="GO:0036220">
    <property type="term" value="F:ITP diphosphatase activity"/>
    <property type="evidence" value="ECO:0007669"/>
    <property type="project" value="UniProtKB-UniRule"/>
</dbReference>
<accession>A0A9D2S1H2</accession>
<comment type="catalytic activity">
    <reaction evidence="8 10">
        <text>dITP + H2O = dIMP + diphosphate + H(+)</text>
        <dbReference type="Rhea" id="RHEA:28342"/>
        <dbReference type="ChEBI" id="CHEBI:15377"/>
        <dbReference type="ChEBI" id="CHEBI:15378"/>
        <dbReference type="ChEBI" id="CHEBI:33019"/>
        <dbReference type="ChEBI" id="CHEBI:61194"/>
        <dbReference type="ChEBI" id="CHEBI:61382"/>
        <dbReference type="EC" id="3.6.1.66"/>
    </reaction>
</comment>
<dbReference type="InterPro" id="IPR020922">
    <property type="entry name" value="dITP/XTP_pyrophosphatase"/>
</dbReference>
<dbReference type="GO" id="GO:0036222">
    <property type="term" value="F:XTP diphosphatase activity"/>
    <property type="evidence" value="ECO:0007669"/>
    <property type="project" value="UniProtKB-UniRule"/>
</dbReference>
<keyword evidence="5 10" id="KW-0378">Hydrolase</keyword>
<dbReference type="InterPro" id="IPR002637">
    <property type="entry name" value="RdgB/HAM1"/>
</dbReference>
<comment type="catalytic activity">
    <reaction evidence="9 10">
        <text>XTP + H2O = XMP + diphosphate + H(+)</text>
        <dbReference type="Rhea" id="RHEA:28610"/>
        <dbReference type="ChEBI" id="CHEBI:15377"/>
        <dbReference type="ChEBI" id="CHEBI:15378"/>
        <dbReference type="ChEBI" id="CHEBI:33019"/>
        <dbReference type="ChEBI" id="CHEBI:57464"/>
        <dbReference type="ChEBI" id="CHEBI:61314"/>
        <dbReference type="EC" id="3.6.1.66"/>
    </reaction>
</comment>
<dbReference type="Proteomes" id="UP000824209">
    <property type="component" value="Unassembled WGS sequence"/>
</dbReference>
<feature type="binding site" evidence="10">
    <location>
        <position position="40"/>
    </location>
    <ligand>
        <name>Mg(2+)</name>
        <dbReference type="ChEBI" id="CHEBI:18420"/>
    </ligand>
</feature>
<dbReference type="GO" id="GO:0017111">
    <property type="term" value="F:ribonucleoside triphosphate phosphatase activity"/>
    <property type="evidence" value="ECO:0007669"/>
    <property type="project" value="InterPro"/>
</dbReference>
<comment type="catalytic activity">
    <reaction evidence="10">
        <text>ITP + H2O = IMP + diphosphate + H(+)</text>
        <dbReference type="Rhea" id="RHEA:29399"/>
        <dbReference type="ChEBI" id="CHEBI:15377"/>
        <dbReference type="ChEBI" id="CHEBI:15378"/>
        <dbReference type="ChEBI" id="CHEBI:33019"/>
        <dbReference type="ChEBI" id="CHEBI:58053"/>
        <dbReference type="ChEBI" id="CHEBI:61402"/>
        <dbReference type="EC" id="3.6.1.66"/>
    </reaction>
</comment>
<comment type="caution">
    <text evidence="12">The sequence shown here is derived from an EMBL/GenBank/DDBJ whole genome shotgun (WGS) entry which is preliminary data.</text>
</comment>
<evidence type="ECO:0000256" key="2">
    <source>
        <dbReference type="ARBA" id="ARBA00011738"/>
    </source>
</evidence>
<evidence type="ECO:0000313" key="13">
    <source>
        <dbReference type="Proteomes" id="UP000824209"/>
    </source>
</evidence>
<dbReference type="EMBL" id="DWYA01000053">
    <property type="protein sequence ID" value="HJB39859.1"/>
    <property type="molecule type" value="Genomic_DNA"/>
</dbReference>
<feature type="binding site" evidence="10">
    <location>
        <position position="183"/>
    </location>
    <ligand>
        <name>substrate</name>
    </ligand>
</feature>
<dbReference type="GO" id="GO:0009146">
    <property type="term" value="P:purine nucleoside triphosphate catabolic process"/>
    <property type="evidence" value="ECO:0007669"/>
    <property type="project" value="UniProtKB-UniRule"/>
</dbReference>
<dbReference type="EC" id="3.6.1.66" evidence="10"/>
<keyword evidence="6 10" id="KW-0460">Magnesium</keyword>
<evidence type="ECO:0000256" key="7">
    <source>
        <dbReference type="ARBA" id="ARBA00023080"/>
    </source>
</evidence>
<feature type="binding site" evidence="10">
    <location>
        <begin position="152"/>
        <end position="155"/>
    </location>
    <ligand>
        <name>substrate</name>
    </ligand>
</feature>
<dbReference type="AlphaFoldDB" id="A0A9D2S1H2"/>
<feature type="active site" description="Proton acceptor" evidence="10">
    <location>
        <position position="69"/>
    </location>
</feature>
<protein>
    <recommendedName>
        <fullName evidence="10">dITP/XTP pyrophosphatase</fullName>
        <ecNumber evidence="10">3.6.1.66</ecNumber>
    </recommendedName>
    <alternativeName>
        <fullName evidence="10">Non-canonical purine NTP pyrophosphatase</fullName>
    </alternativeName>
    <alternativeName>
        <fullName evidence="10">Non-standard purine NTP pyrophosphatase</fullName>
    </alternativeName>
    <alternativeName>
        <fullName evidence="10">Nucleoside-triphosphate diphosphatase</fullName>
    </alternativeName>
    <alternativeName>
        <fullName evidence="10">Nucleoside-triphosphate pyrophosphatase</fullName>
        <shortName evidence="10">NTPase</shortName>
    </alternativeName>
</protein>